<name>M7Z3Q6_TRIUA</name>
<gene>
    <name evidence="1" type="ORF">TRIUR3_26179</name>
</gene>
<proteinExistence type="predicted"/>
<dbReference type="EMBL" id="KD185539">
    <property type="protein sequence ID" value="EMS54131.1"/>
    <property type="molecule type" value="Genomic_DNA"/>
</dbReference>
<evidence type="ECO:0000313" key="1">
    <source>
        <dbReference type="EMBL" id="EMS54131.1"/>
    </source>
</evidence>
<protein>
    <submittedName>
        <fullName evidence="1">Uncharacterized protein</fullName>
    </submittedName>
</protein>
<sequence length="105" mass="11637">MWITLVLFQYFLLACLLLLSAEAVCFDGSICGEGHGVGLGAGSSTWSQAKTEVIFFVYIKSRKNHITFSVPNIIFKLYFVVMRYAAGEITLANSKGCNQIQSTTW</sequence>
<dbReference type="AlphaFoldDB" id="M7Z3Q6"/>
<organism evidence="1">
    <name type="scientific">Triticum urartu</name>
    <name type="common">Red wild einkorn</name>
    <name type="synonym">Crithodium urartu</name>
    <dbReference type="NCBI Taxonomy" id="4572"/>
    <lineage>
        <taxon>Eukaryota</taxon>
        <taxon>Viridiplantae</taxon>
        <taxon>Streptophyta</taxon>
        <taxon>Embryophyta</taxon>
        <taxon>Tracheophyta</taxon>
        <taxon>Spermatophyta</taxon>
        <taxon>Magnoliopsida</taxon>
        <taxon>Liliopsida</taxon>
        <taxon>Poales</taxon>
        <taxon>Poaceae</taxon>
        <taxon>BOP clade</taxon>
        <taxon>Pooideae</taxon>
        <taxon>Triticodae</taxon>
        <taxon>Triticeae</taxon>
        <taxon>Triticinae</taxon>
        <taxon>Triticum</taxon>
    </lineage>
</organism>
<reference evidence="1" key="1">
    <citation type="journal article" date="2013" name="Nature">
        <title>Draft genome of the wheat A-genome progenitor Triticum urartu.</title>
        <authorList>
            <person name="Ling H.Q."/>
            <person name="Zhao S."/>
            <person name="Liu D."/>
            <person name="Wang J."/>
            <person name="Sun H."/>
            <person name="Zhang C."/>
            <person name="Fan H."/>
            <person name="Li D."/>
            <person name="Dong L."/>
            <person name="Tao Y."/>
            <person name="Gao C."/>
            <person name="Wu H."/>
            <person name="Li Y."/>
            <person name="Cui Y."/>
            <person name="Guo X."/>
            <person name="Zheng S."/>
            <person name="Wang B."/>
            <person name="Yu K."/>
            <person name="Liang Q."/>
            <person name="Yang W."/>
            <person name="Lou X."/>
            <person name="Chen J."/>
            <person name="Feng M."/>
            <person name="Jian J."/>
            <person name="Zhang X."/>
            <person name="Luo G."/>
            <person name="Jiang Y."/>
            <person name="Liu J."/>
            <person name="Wang Z."/>
            <person name="Sha Y."/>
            <person name="Zhang B."/>
            <person name="Wu H."/>
            <person name="Tang D."/>
            <person name="Shen Q."/>
            <person name="Xue P."/>
            <person name="Zou S."/>
            <person name="Wang X."/>
            <person name="Liu X."/>
            <person name="Wang F."/>
            <person name="Yang Y."/>
            <person name="An X."/>
            <person name="Dong Z."/>
            <person name="Zhang K."/>
            <person name="Zhang X."/>
            <person name="Luo M.C."/>
            <person name="Dvorak J."/>
            <person name="Tong Y."/>
            <person name="Wang J."/>
            <person name="Yang H."/>
            <person name="Li Z."/>
            <person name="Wang D."/>
            <person name="Zhang A."/>
            <person name="Wang J."/>
        </authorList>
    </citation>
    <scope>NUCLEOTIDE SEQUENCE</scope>
</reference>
<accession>M7Z3Q6</accession>